<comment type="subunit">
    <text evidence="2 7">Homotetramer.</text>
</comment>
<reference evidence="9 10" key="1">
    <citation type="submission" date="2012-11" db="EMBL/GenBank/DDBJ databases">
        <title>The complete genome sequence of Corynebacterium maris Coryn-1 (=DSM 45190).</title>
        <authorList>
            <person name="Schaffert L."/>
            <person name="Albersmeier A."/>
            <person name="Kalinowski J."/>
            <person name="Ruckert C."/>
        </authorList>
    </citation>
    <scope>NUCLEOTIDE SEQUENCE [LARGE SCALE GENOMIC DNA]</scope>
    <source>
        <strain evidence="10">Coryn-1</strain>
    </source>
</reference>
<name>S5T4P1_9CORY</name>
<dbReference type="EMBL" id="CP003924">
    <property type="protein sequence ID" value="AGS35580.1"/>
    <property type="molecule type" value="Genomic_DNA"/>
</dbReference>
<comment type="catalytic activity">
    <reaction evidence="5 7">
        <text>L-glutamine + H2O = L-glutamate + NH4(+)</text>
        <dbReference type="Rhea" id="RHEA:15889"/>
        <dbReference type="ChEBI" id="CHEBI:15377"/>
        <dbReference type="ChEBI" id="CHEBI:28938"/>
        <dbReference type="ChEBI" id="CHEBI:29985"/>
        <dbReference type="ChEBI" id="CHEBI:58359"/>
        <dbReference type="EC" id="3.5.1.2"/>
    </reaction>
</comment>
<comment type="similarity">
    <text evidence="1 7">Belongs to the glutaminase family.</text>
</comment>
<dbReference type="eggNOG" id="COG2066">
    <property type="taxonomic scope" value="Bacteria"/>
</dbReference>
<evidence type="ECO:0000256" key="2">
    <source>
        <dbReference type="ARBA" id="ARBA00011881"/>
    </source>
</evidence>
<keyword evidence="4 7" id="KW-0378">Hydrolase</keyword>
<evidence type="ECO:0000259" key="8">
    <source>
        <dbReference type="PROSITE" id="PS50801"/>
    </source>
</evidence>
<feature type="domain" description="STAS" evidence="8">
    <location>
        <begin position="329"/>
        <end position="400"/>
    </location>
</feature>
<feature type="binding site" evidence="7">
    <location>
        <position position="243"/>
    </location>
    <ligand>
        <name>substrate</name>
    </ligand>
</feature>
<dbReference type="STRING" id="1224163.B841_10540"/>
<dbReference type="PATRIC" id="fig|1224163.3.peg.2126"/>
<proteinExistence type="inferred from homology"/>
<feature type="binding site" evidence="7">
    <location>
        <position position="64"/>
    </location>
    <ligand>
        <name>substrate</name>
    </ligand>
</feature>
<dbReference type="InterPro" id="IPR015868">
    <property type="entry name" value="Glutaminase"/>
</dbReference>
<evidence type="ECO:0000256" key="5">
    <source>
        <dbReference type="ARBA" id="ARBA00049534"/>
    </source>
</evidence>
<dbReference type="GO" id="GO:0006543">
    <property type="term" value="P:L-glutamine catabolic process"/>
    <property type="evidence" value="ECO:0007669"/>
    <property type="project" value="TreeGrafter"/>
</dbReference>
<dbReference type="NCBIfam" id="TIGR03814">
    <property type="entry name" value="Gln_ase"/>
    <property type="match status" value="1"/>
</dbReference>
<dbReference type="AlphaFoldDB" id="S5T4P1"/>
<dbReference type="InterPro" id="IPR002645">
    <property type="entry name" value="STAS_dom"/>
</dbReference>
<feature type="binding site" evidence="7">
    <location>
        <position position="167"/>
    </location>
    <ligand>
        <name>substrate</name>
    </ligand>
</feature>
<evidence type="ECO:0000256" key="7">
    <source>
        <dbReference type="HAMAP-Rule" id="MF_00313"/>
    </source>
</evidence>
<dbReference type="Pfam" id="PF01740">
    <property type="entry name" value="STAS"/>
    <property type="match status" value="1"/>
</dbReference>
<dbReference type="HOGENOM" id="CLU_027932_0_0_11"/>
<dbReference type="InterPro" id="IPR012338">
    <property type="entry name" value="Beta-lactam/transpept-like"/>
</dbReference>
<dbReference type="InterPro" id="IPR036513">
    <property type="entry name" value="STAS_dom_sf"/>
</dbReference>
<dbReference type="RefSeq" id="WP_020935513.1">
    <property type="nucleotide sequence ID" value="NC_021915.1"/>
</dbReference>
<keyword evidence="7" id="KW-0007">Acetylation</keyword>
<evidence type="ECO:0000256" key="6">
    <source>
        <dbReference type="ARBA" id="ARBA00070405"/>
    </source>
</evidence>
<dbReference type="FunFam" id="3.40.710.10:FF:000005">
    <property type="entry name" value="Glutaminase"/>
    <property type="match status" value="1"/>
</dbReference>
<dbReference type="Gene3D" id="3.30.750.24">
    <property type="entry name" value="STAS domain"/>
    <property type="match status" value="2"/>
</dbReference>
<evidence type="ECO:0000256" key="3">
    <source>
        <dbReference type="ARBA" id="ARBA00012918"/>
    </source>
</evidence>
<dbReference type="Proteomes" id="UP000015388">
    <property type="component" value="Chromosome"/>
</dbReference>
<evidence type="ECO:0000313" key="10">
    <source>
        <dbReference type="Proteomes" id="UP000015388"/>
    </source>
</evidence>
<feature type="binding site" evidence="7">
    <location>
        <position position="160"/>
    </location>
    <ligand>
        <name>substrate</name>
    </ligand>
</feature>
<evidence type="ECO:0000313" key="9">
    <source>
        <dbReference type="EMBL" id="AGS35580.1"/>
    </source>
</evidence>
<dbReference type="HAMAP" id="MF_00313">
    <property type="entry name" value="Glutaminase"/>
    <property type="match status" value="1"/>
</dbReference>
<dbReference type="Pfam" id="PF04960">
    <property type="entry name" value="Glutaminase"/>
    <property type="match status" value="1"/>
</dbReference>
<dbReference type="PANTHER" id="PTHR12544">
    <property type="entry name" value="GLUTAMINASE"/>
    <property type="match status" value="1"/>
</dbReference>
<dbReference type="PROSITE" id="PS50801">
    <property type="entry name" value="STAS"/>
    <property type="match status" value="1"/>
</dbReference>
<dbReference type="KEGG" id="cmd:B841_10540"/>
<dbReference type="Gene3D" id="3.40.710.10">
    <property type="entry name" value="DD-peptidase/beta-lactamase superfamily"/>
    <property type="match status" value="1"/>
</dbReference>
<protein>
    <recommendedName>
        <fullName evidence="6 7">Glutaminase</fullName>
        <ecNumber evidence="3 7">3.5.1.2</ecNumber>
    </recommendedName>
</protein>
<feature type="binding site" evidence="7">
    <location>
        <position position="191"/>
    </location>
    <ligand>
        <name>substrate</name>
    </ligand>
</feature>
<organism evidence="9 10">
    <name type="scientific">Corynebacterium maris DSM 45190</name>
    <dbReference type="NCBI Taxonomy" id="1224163"/>
    <lineage>
        <taxon>Bacteria</taxon>
        <taxon>Bacillati</taxon>
        <taxon>Actinomycetota</taxon>
        <taxon>Actinomycetes</taxon>
        <taxon>Mycobacteriales</taxon>
        <taxon>Corynebacteriaceae</taxon>
        <taxon>Corynebacterium</taxon>
    </lineage>
</organism>
<feature type="binding site" evidence="7">
    <location>
        <position position="261"/>
    </location>
    <ligand>
        <name>substrate</name>
    </ligand>
</feature>
<sequence length="416" mass="45137">MHNLISDYLGEILDDVRDHVDGEIPTYITSLTKADPDWLGIAMCTTSGRVYEAGDAEVLFTIQSVSKPFIYALALQECGLERVLDVAGMEPSGEAFNELSLREEDKRPLNPMINAGAIAVNQLINGEDSSVEDRVDVIFDFLSKLAGRELEMDEESAVDELEKADRNLSIAHMLRSHDVIVDAAHDAVDSYTRQCSALVTVRDLAVMSGTLANGGVQPVTGEKLLDPEVCRQTLSVMSSCGMYDAAGRWMARVGIPAKSGVSGGLIGMLPGQLGIATLSPRLDPAGNSVRGVDVFEDLSTDMGLHLMSTEHRTGSHAVRSVDRSGEDTIITLQGVVTFTAAEEILHKLNSLDFVSERVVLDVSRVIDSHSMGRRMLKEQLQRIREAGYDIAVVDPDAELRGRQLSDGSQIPLAEDL</sequence>
<dbReference type="PANTHER" id="PTHR12544:SF29">
    <property type="entry name" value="GLUTAMINASE"/>
    <property type="match status" value="1"/>
</dbReference>
<dbReference type="NCBIfam" id="NF002134">
    <property type="entry name" value="PRK00971.1-4"/>
    <property type="match status" value="1"/>
</dbReference>
<accession>S5T4P1</accession>
<feature type="binding site" evidence="7">
    <location>
        <position position="114"/>
    </location>
    <ligand>
        <name>substrate</name>
    </ligand>
</feature>
<dbReference type="GO" id="GO:0004359">
    <property type="term" value="F:glutaminase activity"/>
    <property type="evidence" value="ECO:0007669"/>
    <property type="project" value="UniProtKB-UniRule"/>
</dbReference>
<gene>
    <name evidence="7" type="primary">glsA</name>
    <name evidence="9" type="ORF">B841_10540</name>
</gene>
<dbReference type="EC" id="3.5.1.2" evidence="3 7"/>
<dbReference type="SUPFAM" id="SSF56601">
    <property type="entry name" value="beta-lactamase/transpeptidase-like"/>
    <property type="match status" value="1"/>
</dbReference>
<dbReference type="GO" id="GO:0006537">
    <property type="term" value="P:glutamate biosynthetic process"/>
    <property type="evidence" value="ECO:0007669"/>
    <property type="project" value="TreeGrafter"/>
</dbReference>
<evidence type="ECO:0000256" key="4">
    <source>
        <dbReference type="ARBA" id="ARBA00022801"/>
    </source>
</evidence>
<dbReference type="SUPFAM" id="SSF52091">
    <property type="entry name" value="SpoIIaa-like"/>
    <property type="match status" value="1"/>
</dbReference>
<evidence type="ECO:0000256" key="1">
    <source>
        <dbReference type="ARBA" id="ARBA00011076"/>
    </source>
</evidence>
<keyword evidence="10" id="KW-1185">Reference proteome</keyword>